<keyword evidence="9" id="KW-1185">Reference proteome</keyword>
<dbReference type="InterPro" id="IPR014001">
    <property type="entry name" value="Helicase_ATP-bd"/>
</dbReference>
<organism evidence="8 9">
    <name type="scientific">Cladophialophora chaetospira</name>
    <dbReference type="NCBI Taxonomy" id="386627"/>
    <lineage>
        <taxon>Eukaryota</taxon>
        <taxon>Fungi</taxon>
        <taxon>Dikarya</taxon>
        <taxon>Ascomycota</taxon>
        <taxon>Pezizomycotina</taxon>
        <taxon>Eurotiomycetes</taxon>
        <taxon>Chaetothyriomycetidae</taxon>
        <taxon>Chaetothyriales</taxon>
        <taxon>Herpotrichiellaceae</taxon>
        <taxon>Cladophialophora</taxon>
    </lineage>
</organism>
<dbReference type="GO" id="GO:0003723">
    <property type="term" value="F:RNA binding"/>
    <property type="evidence" value="ECO:0007669"/>
    <property type="project" value="TreeGrafter"/>
</dbReference>
<feature type="compositionally biased region" description="Polar residues" evidence="5">
    <location>
        <begin position="452"/>
        <end position="471"/>
    </location>
</feature>
<dbReference type="CDD" id="cd17917">
    <property type="entry name" value="DEXHc_RHA-like"/>
    <property type="match status" value="1"/>
</dbReference>
<evidence type="ECO:0000259" key="6">
    <source>
        <dbReference type="PROSITE" id="PS51192"/>
    </source>
</evidence>
<dbReference type="Pfam" id="PF00271">
    <property type="entry name" value="Helicase_C"/>
    <property type="match status" value="1"/>
</dbReference>
<reference evidence="8" key="1">
    <citation type="submission" date="2022-10" db="EMBL/GenBank/DDBJ databases">
        <title>Culturing micro-colonial fungi from biological soil crusts in the Mojave desert and describing Neophaeococcomyces mojavensis, and introducing the new genera and species Taxawa tesnikishii.</title>
        <authorList>
            <person name="Kurbessoian T."/>
            <person name="Stajich J.E."/>
        </authorList>
    </citation>
    <scope>NUCLEOTIDE SEQUENCE</scope>
    <source>
        <strain evidence="8">TK_41</strain>
    </source>
</reference>
<dbReference type="InterPro" id="IPR001650">
    <property type="entry name" value="Helicase_C-like"/>
</dbReference>
<evidence type="ECO:0000259" key="7">
    <source>
        <dbReference type="PROSITE" id="PS51194"/>
    </source>
</evidence>
<evidence type="ECO:0000256" key="1">
    <source>
        <dbReference type="ARBA" id="ARBA00012552"/>
    </source>
</evidence>
<feature type="region of interest" description="Disordered" evidence="5">
    <location>
        <begin position="447"/>
        <end position="472"/>
    </location>
</feature>
<dbReference type="Proteomes" id="UP001172673">
    <property type="component" value="Unassembled WGS sequence"/>
</dbReference>
<feature type="region of interest" description="Disordered" evidence="5">
    <location>
        <begin position="74"/>
        <end position="119"/>
    </location>
</feature>
<gene>
    <name evidence="8" type="ORF">H2200_008049</name>
</gene>
<keyword evidence="2" id="KW-0547">Nucleotide-binding</keyword>
<dbReference type="Gene3D" id="1.20.120.1080">
    <property type="match status" value="1"/>
</dbReference>
<evidence type="ECO:0000256" key="4">
    <source>
        <dbReference type="ARBA" id="ARBA00022840"/>
    </source>
</evidence>
<feature type="compositionally biased region" description="Acidic residues" evidence="5">
    <location>
        <begin position="1086"/>
        <end position="1096"/>
    </location>
</feature>
<protein>
    <recommendedName>
        <fullName evidence="1">RNA helicase</fullName>
        <ecNumber evidence="1">3.6.4.13</ecNumber>
    </recommendedName>
</protein>
<feature type="compositionally biased region" description="Basic and acidic residues" evidence="5">
    <location>
        <begin position="1070"/>
        <end position="1079"/>
    </location>
</feature>
<dbReference type="GO" id="GO:0016787">
    <property type="term" value="F:hydrolase activity"/>
    <property type="evidence" value="ECO:0007669"/>
    <property type="project" value="UniProtKB-KW"/>
</dbReference>
<dbReference type="Gene3D" id="3.40.50.300">
    <property type="entry name" value="P-loop containing nucleotide triphosphate hydrolases"/>
    <property type="match status" value="2"/>
</dbReference>
<evidence type="ECO:0000256" key="2">
    <source>
        <dbReference type="ARBA" id="ARBA00022741"/>
    </source>
</evidence>
<comment type="caution">
    <text evidence="8">The sequence shown here is derived from an EMBL/GenBank/DDBJ whole genome shotgun (WGS) entry which is preliminary data.</text>
</comment>
<keyword evidence="3" id="KW-0378">Hydrolase</keyword>
<proteinExistence type="predicted"/>
<evidence type="ECO:0000256" key="5">
    <source>
        <dbReference type="SAM" id="MobiDB-lite"/>
    </source>
</evidence>
<dbReference type="SUPFAM" id="SSF52540">
    <property type="entry name" value="P-loop containing nucleoside triphosphate hydrolases"/>
    <property type="match status" value="1"/>
</dbReference>
<feature type="compositionally biased region" description="Basic and acidic residues" evidence="5">
    <location>
        <begin position="100"/>
        <end position="119"/>
    </location>
</feature>
<evidence type="ECO:0000313" key="8">
    <source>
        <dbReference type="EMBL" id="KAJ9607970.1"/>
    </source>
</evidence>
<dbReference type="InterPro" id="IPR002464">
    <property type="entry name" value="DNA/RNA_helicase_DEAH_CS"/>
</dbReference>
<dbReference type="CDD" id="cd18791">
    <property type="entry name" value="SF2_C_RHA"/>
    <property type="match status" value="1"/>
</dbReference>
<dbReference type="Pfam" id="PF04408">
    <property type="entry name" value="WHD_HA2"/>
    <property type="match status" value="1"/>
</dbReference>
<dbReference type="InterPro" id="IPR011545">
    <property type="entry name" value="DEAD/DEAH_box_helicase_dom"/>
</dbReference>
<sequence length="1129" mass="125568">MWNRSRFARKVQPCKFGLVSLQKWDPRFEYVNARVQAFTSCLRRTRYLCLASPSPQPSTIRPFHHASRAPQAASCPSVASFEDGDGSIPSTDVASVGDDLGDHDTGQGKSSQKTDSRDTFRLDIPKVNIHSALETMKLARTHGLPTEEVVLESSPQPATSRWVPTLEGKNERLAAHMKAALERDRQGVEWKALLGRRQLLPLMAEDTQQAILKIIDENDVTIILAKTGSGKTTQVPQILLDDMIMSGRGPNANIVCTQPRRIAATSIAQRVAQERHDTTGNTVGYHIRNEYLVPKARRGSITYCTTGILLNRLIADADRTLSTHSHIIVDEVHERDIQIDLVLSLLRNAVRARKAAGPPHPKIVLMSATIDPSAFLDYLTRPADDGTALDADCLNVEGSHAHIEDHYLPEILQELTGEKMRQYIQGNHSQSSKHFIEHEMKFAAAQRAKDGSLSSIPDTNDQPSPQESPQPNRVGLAASLIAHIAATKPDGDILAFFPGSSDMEHAEQLLLNGQFSEGDFDIQDASKFRLFKLHSLLKETNYEVFEPVPEGCRRIILATNIAETSITLPEVVYIVDSGMERTSCFDHSTLARSLPYSWISKTSLIQRRGRAGRVRDGHYYALFTKERHDSFRGMNRPELGETDLAEVALQFKTFVQNADVKSLLLDTLDPPSRHAITNAIRQLQSLGALTETGAITSLGRILWRLGVHPALGKAILLGCLFGCLEPMLIIACHDAGAPLVSNLQLSMERVKQVRQQYLPDDETDFAWIIEAFREYHVASVARRQELSLTKNIRRRAYFDMMLVSEEIHGVLARVGFVPPPQPGKTLFEVLPSALNANRDNMALIKGLLVNTVSAELAVWPGTEPIRNYKWTIDSPHLKGLTSKSSVNEANTTKGRKLKKKYRSHGRLMAYTFKKEAPDAVPPIDKVFLEQASMITPLLAILFCRSLTLQPDQTLQLNNWLPLQISTPPGQNLPRAIAEQSATILMELRKTVDRFTSLAWLELERLNRSKGEDETSNSTDPELPKQRLGAQLRKVMVEAVLKMINEDQAYWNKFRTRRRAEIAAEVERLEKAAAKSDSSDKVQTQDPDADGDEDELDFEKNMATALSRHGSGITNAQLPSISALGLSVGS</sequence>
<feature type="domain" description="Helicase C-terminal" evidence="7">
    <location>
        <begin position="479"/>
        <end position="655"/>
    </location>
</feature>
<dbReference type="PANTHER" id="PTHR18934:SF203">
    <property type="entry name" value="ATP-DEPENDENT RNA HELICASE A"/>
    <property type="match status" value="1"/>
</dbReference>
<dbReference type="GO" id="GO:0003724">
    <property type="term" value="F:RNA helicase activity"/>
    <property type="evidence" value="ECO:0007669"/>
    <property type="project" value="UniProtKB-EC"/>
</dbReference>
<dbReference type="GO" id="GO:1990904">
    <property type="term" value="C:ribonucleoprotein complex"/>
    <property type="evidence" value="ECO:0007669"/>
    <property type="project" value="UniProtKB-ARBA"/>
</dbReference>
<dbReference type="GO" id="GO:0005524">
    <property type="term" value="F:ATP binding"/>
    <property type="evidence" value="ECO:0007669"/>
    <property type="project" value="UniProtKB-KW"/>
</dbReference>
<dbReference type="EMBL" id="JAPDRK010000011">
    <property type="protein sequence ID" value="KAJ9607970.1"/>
    <property type="molecule type" value="Genomic_DNA"/>
</dbReference>
<dbReference type="InterPro" id="IPR007502">
    <property type="entry name" value="Helicase-assoc_dom"/>
</dbReference>
<dbReference type="SMART" id="SM00847">
    <property type="entry name" value="HA2"/>
    <property type="match status" value="1"/>
</dbReference>
<dbReference type="PROSITE" id="PS51194">
    <property type="entry name" value="HELICASE_CTER"/>
    <property type="match status" value="1"/>
</dbReference>
<dbReference type="PROSITE" id="PS51192">
    <property type="entry name" value="HELICASE_ATP_BIND_1"/>
    <property type="match status" value="1"/>
</dbReference>
<dbReference type="SMART" id="SM00487">
    <property type="entry name" value="DEXDc"/>
    <property type="match status" value="1"/>
</dbReference>
<accession>A0AA38X6X1</accession>
<dbReference type="AlphaFoldDB" id="A0AA38X6X1"/>
<keyword evidence="4" id="KW-0067">ATP-binding</keyword>
<dbReference type="InterPro" id="IPR027417">
    <property type="entry name" value="P-loop_NTPase"/>
</dbReference>
<dbReference type="PROSITE" id="PS00690">
    <property type="entry name" value="DEAH_ATP_HELICASE"/>
    <property type="match status" value="1"/>
</dbReference>
<feature type="domain" description="Helicase ATP-binding" evidence="6">
    <location>
        <begin position="212"/>
        <end position="388"/>
    </location>
</feature>
<dbReference type="Pfam" id="PF00270">
    <property type="entry name" value="DEAD"/>
    <property type="match status" value="1"/>
</dbReference>
<feature type="region of interest" description="Disordered" evidence="5">
    <location>
        <begin position="1070"/>
        <end position="1101"/>
    </location>
</feature>
<name>A0AA38X6X1_9EURO</name>
<evidence type="ECO:0000256" key="3">
    <source>
        <dbReference type="ARBA" id="ARBA00022801"/>
    </source>
</evidence>
<evidence type="ECO:0000313" key="9">
    <source>
        <dbReference type="Proteomes" id="UP001172673"/>
    </source>
</evidence>
<dbReference type="SMART" id="SM00490">
    <property type="entry name" value="HELICc"/>
    <property type="match status" value="1"/>
</dbReference>
<dbReference type="InterPro" id="IPR048333">
    <property type="entry name" value="HA2_WH"/>
</dbReference>
<dbReference type="EC" id="3.6.4.13" evidence="1"/>
<dbReference type="PANTHER" id="PTHR18934">
    <property type="entry name" value="ATP-DEPENDENT RNA HELICASE"/>
    <property type="match status" value="1"/>
</dbReference>